<dbReference type="InterPro" id="IPR016088">
    <property type="entry name" value="Chalcone_isomerase_3-sand"/>
</dbReference>
<evidence type="ECO:0000313" key="4">
    <source>
        <dbReference type="Proteomes" id="UP001524587"/>
    </source>
</evidence>
<keyword evidence="4" id="KW-1185">Reference proteome</keyword>
<accession>A0ABT1W8L8</accession>
<dbReference type="Proteomes" id="UP001524587">
    <property type="component" value="Unassembled WGS sequence"/>
</dbReference>
<dbReference type="Gene3D" id="3.50.70.10">
    <property type="match status" value="1"/>
</dbReference>
<dbReference type="GO" id="GO:0016853">
    <property type="term" value="F:isomerase activity"/>
    <property type="evidence" value="ECO:0007669"/>
    <property type="project" value="UniProtKB-KW"/>
</dbReference>
<dbReference type="Pfam" id="PF16036">
    <property type="entry name" value="Chalcone_3"/>
    <property type="match status" value="1"/>
</dbReference>
<keyword evidence="1" id="KW-0732">Signal</keyword>
<evidence type="ECO:0000313" key="3">
    <source>
        <dbReference type="EMBL" id="MCQ8279222.1"/>
    </source>
</evidence>
<feature type="chain" id="PRO_5045995862" evidence="1">
    <location>
        <begin position="24"/>
        <end position="190"/>
    </location>
</feature>
<protein>
    <submittedName>
        <fullName evidence="3">Chalcone isomerase family protein</fullName>
    </submittedName>
</protein>
<proteinExistence type="predicted"/>
<keyword evidence="3" id="KW-0413">Isomerase</keyword>
<gene>
    <name evidence="3" type="ORF">NFI95_12285</name>
</gene>
<comment type="caution">
    <text evidence="3">The sequence shown here is derived from an EMBL/GenBank/DDBJ whole genome shotgun (WGS) entry which is preliminary data.</text>
</comment>
<evidence type="ECO:0000256" key="1">
    <source>
        <dbReference type="SAM" id="SignalP"/>
    </source>
</evidence>
<dbReference type="InterPro" id="IPR016087">
    <property type="entry name" value="Chalcone_isomerase"/>
</dbReference>
<evidence type="ECO:0000259" key="2">
    <source>
        <dbReference type="Pfam" id="PF16036"/>
    </source>
</evidence>
<organism evidence="3 4">
    <name type="scientific">Endosaccharibacter trunci</name>
    <dbReference type="NCBI Taxonomy" id="2812733"/>
    <lineage>
        <taxon>Bacteria</taxon>
        <taxon>Pseudomonadati</taxon>
        <taxon>Pseudomonadota</taxon>
        <taxon>Alphaproteobacteria</taxon>
        <taxon>Acetobacterales</taxon>
        <taxon>Acetobacteraceae</taxon>
        <taxon>Endosaccharibacter</taxon>
    </lineage>
</organism>
<dbReference type="EMBL" id="JAMSKV010000011">
    <property type="protein sequence ID" value="MCQ8279222.1"/>
    <property type="molecule type" value="Genomic_DNA"/>
</dbReference>
<feature type="domain" description="Chalcone isomerase" evidence="2">
    <location>
        <begin position="23"/>
        <end position="188"/>
    </location>
</feature>
<dbReference type="RefSeq" id="WP_422864713.1">
    <property type="nucleotide sequence ID" value="NZ_JAMSKV010000011.1"/>
</dbReference>
<reference evidence="3 4" key="1">
    <citation type="submission" date="2022-06" db="EMBL/GenBank/DDBJ databases">
        <title>Endosaccharibacter gen. nov., sp. nov., endophytic bacteria isolated from sugarcane.</title>
        <authorList>
            <person name="Pitiwittayakul N."/>
            <person name="Yukphan P."/>
            <person name="Charoenyingcharoen P."/>
            <person name="Tanasupawat S."/>
        </authorList>
    </citation>
    <scope>NUCLEOTIDE SEQUENCE [LARGE SCALE GENOMIC DNA]</scope>
    <source>
        <strain evidence="3 4">KSS8</strain>
    </source>
</reference>
<name>A0ABT1W8L8_9PROT</name>
<feature type="signal peptide" evidence="1">
    <location>
        <begin position="1"/>
        <end position="23"/>
    </location>
</feature>
<dbReference type="SUPFAM" id="SSF54626">
    <property type="entry name" value="Chalcone isomerase"/>
    <property type="match status" value="1"/>
</dbReference>
<dbReference type="InterPro" id="IPR036298">
    <property type="entry name" value="Chalcone_isomerase_sf"/>
</dbReference>
<sequence length="190" mass="19979">MTFNKLFAALALTAMLGAGAAQARTVGGVTFPDTVQQAGQTLELNGIGKRVFALIVDGYASALYVPKPAHTAEAILAEPGPKLLYTQFLHAASVNQIRNEYKSVYNSYCSNHACSAASKQTFDKILASVQPVKSGDTASYLIDDGNLTLSINGRTVVTAHDPEYVHGMLDSLLGAASPTAGYRNGLLGNN</sequence>